<proteinExistence type="predicted"/>
<dbReference type="RefSeq" id="WP_114409675.1">
    <property type="nucleotide sequence ID" value="NZ_QOWE01000033.1"/>
</dbReference>
<keyword evidence="3" id="KW-0378">Hydrolase</keyword>
<dbReference type="AlphaFoldDB" id="A0A368JIK2"/>
<dbReference type="EMBL" id="QOWE01000033">
    <property type="protein sequence ID" value="RCR65941.1"/>
    <property type="molecule type" value="Genomic_DNA"/>
</dbReference>
<evidence type="ECO:0000313" key="3">
    <source>
        <dbReference type="EMBL" id="RCR65941.1"/>
    </source>
</evidence>
<keyword evidence="4" id="KW-1185">Reference proteome</keyword>
<evidence type="ECO:0000259" key="2">
    <source>
        <dbReference type="Pfam" id="PF00144"/>
    </source>
</evidence>
<evidence type="ECO:0000256" key="1">
    <source>
        <dbReference type="SAM" id="SignalP"/>
    </source>
</evidence>
<reference evidence="3 4" key="1">
    <citation type="submission" date="2018-07" db="EMBL/GenBank/DDBJ databases">
        <title>Genome analysis of Larkinella rosea.</title>
        <authorList>
            <person name="Zhou Z."/>
            <person name="Wang G."/>
        </authorList>
    </citation>
    <scope>NUCLEOTIDE SEQUENCE [LARGE SCALE GENOMIC DNA]</scope>
    <source>
        <strain evidence="4">zzj9</strain>
    </source>
</reference>
<dbReference type="PANTHER" id="PTHR46825">
    <property type="entry name" value="D-ALANYL-D-ALANINE-CARBOXYPEPTIDASE/ENDOPEPTIDASE AMPH"/>
    <property type="match status" value="1"/>
</dbReference>
<sequence>MRTLSLPASFLKAILCILVSTHGLAQSKEDSLSLKMDAIFKAYNRLNGPGCAVGIIRDGTVIFEKGYGMANLEYDIPIKSATVFDIASVSKQFAGLAVSTLVQEGKIKLDDDIRNYLPDVPKFNKTITVRHLVHHTSGLRDWPQTLNSAGWRWDEVFSFEDIMRMVRNQKDLDFDPGARYSYSNTGYNLLAAIVEKVSGQSFTNWTQEHIFKPLQMNSSRFQDDYTRLIKNLAYSYAFRDREFVKSPGALTAYGSSSLFTTVQDLSKWVRHFDQQLLLKNPIYTAMLTEGTLNTGEKVPYGYGLASGKDRGLKTVSHTGSWAGYRTIITNYPDEKLSIIILSNASDFNVTSHSSEVASVFLKDKFKSEGKSAINVKDAPTIQLDPSLAKKYAGVYQLGPGWAVTLTLEADRLMTQANGEARFPTEAKSDSVIWIEAYGASMTFVPDKNGAVNLLKYRTIQAKRITPWVPNPSELPVFAGTYYSPELASEYKIDVVDGKLKMHHMRIGDFDLGADPTGVDQFSGKIGSIQFVKKGQKKITGFRLSGGRVKNIWFEKR</sequence>
<dbReference type="Proteomes" id="UP000253383">
    <property type="component" value="Unassembled WGS sequence"/>
</dbReference>
<dbReference type="InterPro" id="IPR012338">
    <property type="entry name" value="Beta-lactam/transpept-like"/>
</dbReference>
<dbReference type="Gene3D" id="3.40.710.10">
    <property type="entry name" value="DD-peptidase/beta-lactamase superfamily"/>
    <property type="match status" value="1"/>
</dbReference>
<dbReference type="InterPro" id="IPR050491">
    <property type="entry name" value="AmpC-like"/>
</dbReference>
<dbReference type="OrthoDB" id="9793489at2"/>
<dbReference type="InterPro" id="IPR001466">
    <property type="entry name" value="Beta-lactam-related"/>
</dbReference>
<accession>A0A368JIK2</accession>
<name>A0A368JIK2_9BACT</name>
<feature type="chain" id="PRO_5016647674" evidence="1">
    <location>
        <begin position="26"/>
        <end position="556"/>
    </location>
</feature>
<dbReference type="PANTHER" id="PTHR46825:SF9">
    <property type="entry name" value="BETA-LACTAMASE-RELATED DOMAIN-CONTAINING PROTEIN"/>
    <property type="match status" value="1"/>
</dbReference>
<feature type="domain" description="Beta-lactamase-related" evidence="2">
    <location>
        <begin position="38"/>
        <end position="347"/>
    </location>
</feature>
<dbReference type="Pfam" id="PF00144">
    <property type="entry name" value="Beta-lactamase"/>
    <property type="match status" value="1"/>
</dbReference>
<evidence type="ECO:0000313" key="4">
    <source>
        <dbReference type="Proteomes" id="UP000253383"/>
    </source>
</evidence>
<dbReference type="GO" id="GO:0016787">
    <property type="term" value="F:hydrolase activity"/>
    <property type="evidence" value="ECO:0007669"/>
    <property type="project" value="UniProtKB-KW"/>
</dbReference>
<dbReference type="SUPFAM" id="SSF56601">
    <property type="entry name" value="beta-lactamase/transpeptidase-like"/>
    <property type="match status" value="1"/>
</dbReference>
<keyword evidence="1" id="KW-0732">Signal</keyword>
<gene>
    <name evidence="3" type="ORF">DUE52_29425</name>
</gene>
<organism evidence="3 4">
    <name type="scientific">Larkinella punicea</name>
    <dbReference type="NCBI Taxonomy" id="2315727"/>
    <lineage>
        <taxon>Bacteria</taxon>
        <taxon>Pseudomonadati</taxon>
        <taxon>Bacteroidota</taxon>
        <taxon>Cytophagia</taxon>
        <taxon>Cytophagales</taxon>
        <taxon>Spirosomataceae</taxon>
        <taxon>Larkinella</taxon>
    </lineage>
</organism>
<comment type="caution">
    <text evidence="3">The sequence shown here is derived from an EMBL/GenBank/DDBJ whole genome shotgun (WGS) entry which is preliminary data.</text>
</comment>
<feature type="signal peptide" evidence="1">
    <location>
        <begin position="1"/>
        <end position="25"/>
    </location>
</feature>
<protein>
    <submittedName>
        <fullName evidence="3">Class A beta-lactamase-related serine hydrolase</fullName>
    </submittedName>
</protein>